<reference evidence="1" key="2">
    <citation type="submission" date="2020-11" db="EMBL/GenBank/DDBJ databases">
        <authorList>
            <person name="McCartney M.A."/>
            <person name="Auch B."/>
            <person name="Kono T."/>
            <person name="Mallez S."/>
            <person name="Becker A."/>
            <person name="Gohl D.M."/>
            <person name="Silverstein K.A.T."/>
            <person name="Koren S."/>
            <person name="Bechman K.B."/>
            <person name="Herman A."/>
            <person name="Abrahante J.E."/>
            <person name="Garbe J."/>
        </authorList>
    </citation>
    <scope>NUCLEOTIDE SEQUENCE</scope>
    <source>
        <strain evidence="1">Duluth1</strain>
        <tissue evidence="1">Whole animal</tissue>
    </source>
</reference>
<dbReference type="EMBL" id="JAIWYP010000007">
    <property type="protein sequence ID" value="KAH3792745.1"/>
    <property type="molecule type" value="Genomic_DNA"/>
</dbReference>
<evidence type="ECO:0000313" key="1">
    <source>
        <dbReference type="EMBL" id="KAH3792745.1"/>
    </source>
</evidence>
<sequence length="69" mass="7497">MLCIACFHLQSDLHLLPHDVVLPPESLPGFGPVLLLDTVAGKLAVSLDQAFTCTPVCLIMTENYTNVFL</sequence>
<accession>A0A9D4F5J6</accession>
<comment type="caution">
    <text evidence="1">The sequence shown here is derived from an EMBL/GenBank/DDBJ whole genome shotgun (WGS) entry which is preliminary data.</text>
</comment>
<name>A0A9D4F5J6_DREPO</name>
<gene>
    <name evidence="1" type="ORF">DPMN_146244</name>
</gene>
<keyword evidence="2" id="KW-1185">Reference proteome</keyword>
<reference evidence="1" key="1">
    <citation type="journal article" date="2019" name="bioRxiv">
        <title>The Genome of the Zebra Mussel, Dreissena polymorpha: A Resource for Invasive Species Research.</title>
        <authorList>
            <person name="McCartney M.A."/>
            <person name="Auch B."/>
            <person name="Kono T."/>
            <person name="Mallez S."/>
            <person name="Zhang Y."/>
            <person name="Obille A."/>
            <person name="Becker A."/>
            <person name="Abrahante J.E."/>
            <person name="Garbe J."/>
            <person name="Badalamenti J.P."/>
            <person name="Herman A."/>
            <person name="Mangelson H."/>
            <person name="Liachko I."/>
            <person name="Sullivan S."/>
            <person name="Sone E.D."/>
            <person name="Koren S."/>
            <person name="Silverstein K.A.T."/>
            <person name="Beckman K.B."/>
            <person name="Gohl D.M."/>
        </authorList>
    </citation>
    <scope>NUCLEOTIDE SEQUENCE</scope>
    <source>
        <strain evidence="1">Duluth1</strain>
        <tissue evidence="1">Whole animal</tissue>
    </source>
</reference>
<organism evidence="1 2">
    <name type="scientific">Dreissena polymorpha</name>
    <name type="common">Zebra mussel</name>
    <name type="synonym">Mytilus polymorpha</name>
    <dbReference type="NCBI Taxonomy" id="45954"/>
    <lineage>
        <taxon>Eukaryota</taxon>
        <taxon>Metazoa</taxon>
        <taxon>Spiralia</taxon>
        <taxon>Lophotrochozoa</taxon>
        <taxon>Mollusca</taxon>
        <taxon>Bivalvia</taxon>
        <taxon>Autobranchia</taxon>
        <taxon>Heteroconchia</taxon>
        <taxon>Euheterodonta</taxon>
        <taxon>Imparidentia</taxon>
        <taxon>Neoheterodontei</taxon>
        <taxon>Myida</taxon>
        <taxon>Dreissenoidea</taxon>
        <taxon>Dreissenidae</taxon>
        <taxon>Dreissena</taxon>
    </lineage>
</organism>
<dbReference type="AlphaFoldDB" id="A0A9D4F5J6"/>
<proteinExistence type="predicted"/>
<protein>
    <submittedName>
        <fullName evidence="1">Uncharacterized protein</fullName>
    </submittedName>
</protein>
<evidence type="ECO:0000313" key="2">
    <source>
        <dbReference type="Proteomes" id="UP000828390"/>
    </source>
</evidence>
<dbReference type="Proteomes" id="UP000828390">
    <property type="component" value="Unassembled WGS sequence"/>
</dbReference>